<dbReference type="AlphaFoldDB" id="A0A4S3MKK2"/>
<dbReference type="PANTHER" id="PTHR41534:SF1">
    <property type="entry name" value="BLR3401 PROTEIN"/>
    <property type="match status" value="1"/>
</dbReference>
<reference evidence="3 4" key="1">
    <citation type="submission" date="2019-04" db="EMBL/GenBank/DDBJ databases">
        <title>Draft genome sequence of Gemmobacter aestuarii sp. nov.</title>
        <authorList>
            <person name="Hameed A."/>
            <person name="Lin S.-Y."/>
            <person name="Shahina M."/>
            <person name="Lai W.-A."/>
            <person name="Young C.-C."/>
        </authorList>
    </citation>
    <scope>NUCLEOTIDE SEQUENCE [LARGE SCALE GENOMIC DNA]</scope>
    <source>
        <strain evidence="3 4">CC-PW-75</strain>
    </source>
</reference>
<comment type="similarity">
    <text evidence="1">Belongs to the bacterial ring-hydroxylating dioxygenase beta subunit family.</text>
</comment>
<dbReference type="GO" id="GO:0019380">
    <property type="term" value="P:3-phenylpropionate catabolic process"/>
    <property type="evidence" value="ECO:0007669"/>
    <property type="project" value="TreeGrafter"/>
</dbReference>
<comment type="caution">
    <text evidence="3">The sequence shown here is derived from an EMBL/GenBank/DDBJ whole genome shotgun (WGS) entry which is preliminary data.</text>
</comment>
<evidence type="ECO:0000256" key="1">
    <source>
        <dbReference type="ARBA" id="ARBA00009570"/>
    </source>
</evidence>
<evidence type="ECO:0000313" key="4">
    <source>
        <dbReference type="Proteomes" id="UP000309450"/>
    </source>
</evidence>
<keyword evidence="3" id="KW-0223">Dioxygenase</keyword>
<dbReference type="CDD" id="cd00667">
    <property type="entry name" value="ring_hydroxylating_dioxygenases_beta"/>
    <property type="match status" value="1"/>
</dbReference>
<name>A0A4S3MKK2_9RHOB</name>
<dbReference type="InterPro" id="IPR000391">
    <property type="entry name" value="Rng_hydr_dOase-bsu"/>
</dbReference>
<evidence type="ECO:0000256" key="2">
    <source>
        <dbReference type="ARBA" id="ARBA00023002"/>
    </source>
</evidence>
<dbReference type="SUPFAM" id="SSF54427">
    <property type="entry name" value="NTF2-like"/>
    <property type="match status" value="1"/>
</dbReference>
<gene>
    <name evidence="3" type="primary">benB</name>
    <name evidence="3" type="ORF">E7811_17675</name>
</gene>
<dbReference type="Pfam" id="PF00866">
    <property type="entry name" value="Ring_hydroxyl_B"/>
    <property type="match status" value="1"/>
</dbReference>
<dbReference type="Gene3D" id="3.10.450.50">
    <property type="match status" value="1"/>
</dbReference>
<dbReference type="NCBIfam" id="TIGR03232">
    <property type="entry name" value="benzo_1_2_benB"/>
    <property type="match status" value="1"/>
</dbReference>
<dbReference type="EMBL" id="SSND01000008">
    <property type="protein sequence ID" value="THD80857.1"/>
    <property type="molecule type" value="Genomic_DNA"/>
</dbReference>
<accession>A0A4S3MKK2</accession>
<organism evidence="3 4">
    <name type="scientific">Aliigemmobacter aestuarii</name>
    <dbReference type="NCBI Taxonomy" id="1445661"/>
    <lineage>
        <taxon>Bacteria</taxon>
        <taxon>Pseudomonadati</taxon>
        <taxon>Pseudomonadota</taxon>
        <taxon>Alphaproteobacteria</taxon>
        <taxon>Rhodobacterales</taxon>
        <taxon>Paracoccaceae</taxon>
        <taxon>Aliigemmobacter</taxon>
    </lineage>
</organism>
<dbReference type="InterPro" id="IPR032710">
    <property type="entry name" value="NTF2-like_dom_sf"/>
</dbReference>
<evidence type="ECO:0000313" key="3">
    <source>
        <dbReference type="EMBL" id="THD80857.1"/>
    </source>
</evidence>
<protein>
    <submittedName>
        <fullName evidence="3">Benzoate 1,2-dioxygenase small subunit</fullName>
        <ecNumber evidence="3">1.14.12.10</ecNumber>
    </submittedName>
</protein>
<dbReference type="GO" id="GO:0018623">
    <property type="term" value="F:benzoate 1,2-dioxygenase activity"/>
    <property type="evidence" value="ECO:0007669"/>
    <property type="project" value="UniProtKB-EC"/>
</dbReference>
<dbReference type="EC" id="1.14.12.10" evidence="3"/>
<dbReference type="InterPro" id="IPR017641">
    <property type="entry name" value="Benzo_1-2-diOase_ssu"/>
</dbReference>
<dbReference type="OrthoDB" id="7446267at2"/>
<dbReference type="PANTHER" id="PTHR41534">
    <property type="entry name" value="BLR3401 PROTEIN"/>
    <property type="match status" value="1"/>
</dbReference>
<keyword evidence="4" id="KW-1185">Reference proteome</keyword>
<dbReference type="Proteomes" id="UP000309450">
    <property type="component" value="Unassembled WGS sequence"/>
</dbReference>
<proteinExistence type="inferred from homology"/>
<keyword evidence="2 3" id="KW-0560">Oxidoreductase</keyword>
<sequence>MEMTTMTLERPTAGQSMSFDEIQAFLHAEARALDDRQWDTWLSFYHKDCPFWMPAWDDYDTLTEDPQNEMSLMYYPNKQGIEDRVFRIKTDRSSATSLPEPRTNHNVANIEVTSREGSEIKVRFNWHTLSYRYGETDQHWGTSFYTIDTSGPKPLITNKKVVLKNDHIHHVIDVYHI</sequence>